<reference evidence="2 3" key="1">
    <citation type="submission" date="2016-11" db="EMBL/GenBank/DDBJ databases">
        <authorList>
            <person name="Jaros S."/>
            <person name="Januszkiewicz K."/>
            <person name="Wedrychowicz H."/>
        </authorList>
    </citation>
    <scope>NUCLEOTIDE SEQUENCE [LARGE SCALE GENOMIC DNA]</scope>
    <source>
        <strain evidence="2 3">DSM 21758</strain>
    </source>
</reference>
<keyword evidence="1" id="KW-0472">Membrane</keyword>
<organism evidence="2 3">
    <name type="scientific">Clostridium cavendishii DSM 21758</name>
    <dbReference type="NCBI Taxonomy" id="1121302"/>
    <lineage>
        <taxon>Bacteria</taxon>
        <taxon>Bacillati</taxon>
        <taxon>Bacillota</taxon>
        <taxon>Clostridia</taxon>
        <taxon>Eubacteriales</taxon>
        <taxon>Clostridiaceae</taxon>
        <taxon>Clostridium</taxon>
    </lineage>
</organism>
<keyword evidence="1" id="KW-1133">Transmembrane helix</keyword>
<keyword evidence="1" id="KW-0812">Transmembrane</keyword>
<dbReference type="RefSeq" id="WP_072984550.1">
    <property type="nucleotide sequence ID" value="NZ_FQZB01000003.1"/>
</dbReference>
<evidence type="ECO:0000313" key="3">
    <source>
        <dbReference type="Proteomes" id="UP000184310"/>
    </source>
</evidence>
<gene>
    <name evidence="2" type="ORF">SAMN02745163_00290</name>
</gene>
<dbReference type="Proteomes" id="UP000184310">
    <property type="component" value="Unassembled WGS sequence"/>
</dbReference>
<name>A0A1M6BA24_9CLOT</name>
<dbReference type="AlphaFoldDB" id="A0A1M6BA24"/>
<sequence length="66" mass="7618">MNILFFQCVAVMLICLIAVISLKLKSEVYIKVDIPHKIRRSAYNIIIINKAIIIILGILLYMSLLW</sequence>
<feature type="transmembrane region" description="Helical" evidence="1">
    <location>
        <begin position="45"/>
        <end position="64"/>
    </location>
</feature>
<proteinExistence type="predicted"/>
<feature type="transmembrane region" description="Helical" evidence="1">
    <location>
        <begin position="6"/>
        <end position="24"/>
    </location>
</feature>
<keyword evidence="3" id="KW-1185">Reference proteome</keyword>
<evidence type="ECO:0000256" key="1">
    <source>
        <dbReference type="SAM" id="Phobius"/>
    </source>
</evidence>
<dbReference type="EMBL" id="FQZB01000003">
    <property type="protein sequence ID" value="SHI45323.1"/>
    <property type="molecule type" value="Genomic_DNA"/>
</dbReference>
<accession>A0A1M6BA24</accession>
<evidence type="ECO:0000313" key="2">
    <source>
        <dbReference type="EMBL" id="SHI45323.1"/>
    </source>
</evidence>
<protein>
    <submittedName>
        <fullName evidence="2">Uncharacterized protein</fullName>
    </submittedName>
</protein>